<accession>A0A5L2ACA2</accession>
<dbReference type="Pfam" id="PF01381">
    <property type="entry name" value="HTH_3"/>
    <property type="match status" value="1"/>
</dbReference>
<dbReference type="InterPro" id="IPR001387">
    <property type="entry name" value="Cro/C1-type_HTH"/>
</dbReference>
<dbReference type="Gene3D" id="1.10.260.40">
    <property type="entry name" value="lambda repressor-like DNA-binding domains"/>
    <property type="match status" value="1"/>
</dbReference>
<dbReference type="AlphaFoldDB" id="A0A5L2ACA2"/>
<evidence type="ECO:0000313" key="6">
    <source>
        <dbReference type="Proteomes" id="UP000368512"/>
    </source>
</evidence>
<dbReference type="Proteomes" id="UP000840039">
    <property type="component" value="Unassembled WGS sequence"/>
</dbReference>
<evidence type="ECO:0000256" key="1">
    <source>
        <dbReference type="ARBA" id="ARBA00023125"/>
    </source>
</evidence>
<evidence type="ECO:0000313" key="7">
    <source>
        <dbReference type="Proteomes" id="UP000528151"/>
    </source>
</evidence>
<reference evidence="6 7" key="2">
    <citation type="submission" date="2018-06" db="EMBL/GenBank/DDBJ databases">
        <authorList>
            <consortium name="GenomeTrakr: Next Generation Sequencing Network for Food Pathogen Tracability"/>
        </authorList>
    </citation>
    <scope>NUCLEOTIDE SEQUENCE [LARGE SCALE GENOMIC DNA]</scope>
    <source>
        <strain evidence="3 6">CFSAN008042</strain>
        <strain evidence="4 7">CFSAN063727</strain>
    </source>
</reference>
<dbReference type="Proteomes" id="UP000368512">
    <property type="component" value="Unassembled WGS sequence"/>
</dbReference>
<dbReference type="GO" id="GO:0003677">
    <property type="term" value="F:DNA binding"/>
    <property type="evidence" value="ECO:0007669"/>
    <property type="project" value="UniProtKB-KW"/>
</dbReference>
<evidence type="ECO:0000313" key="4">
    <source>
        <dbReference type="EMBL" id="EAG4463428.1"/>
    </source>
</evidence>
<protein>
    <submittedName>
        <fullName evidence="3 5">Transcriptional regulator</fullName>
    </submittedName>
</protein>
<gene>
    <name evidence="4" type="ORF">CA369_14085</name>
    <name evidence="3" type="ORF">DQ70_04925</name>
    <name evidence="5" type="ORF">GHH22_16275</name>
</gene>
<dbReference type="InterPro" id="IPR010982">
    <property type="entry name" value="Lambda_DNA-bd_dom_sf"/>
</dbReference>
<dbReference type="Proteomes" id="UP000528151">
    <property type="component" value="Unassembled WGS sequence"/>
</dbReference>
<sequence>MKVNEMIINLREKRNISQRELANRIGINKSVMNRIESGERDIRAHELEAIANYFDVSADYLLGRSKQNDIADTIAAHIDPNATEEEMEEILAYIEEKRKEYANEEEIDITDIAAKKDADVAKFVEENPDFKAVAARVMDDEEAVKAVKTFIEYYEQQKKK</sequence>
<dbReference type="EMBL" id="DAAEEB010000020">
    <property type="protein sequence ID" value="HAA8054694.1"/>
    <property type="molecule type" value="Genomic_DNA"/>
</dbReference>
<feature type="domain" description="HTH cro/C1-type" evidence="2">
    <location>
        <begin position="7"/>
        <end position="61"/>
    </location>
</feature>
<dbReference type="RefSeq" id="WP_010991181.1">
    <property type="nucleotide sequence ID" value="NZ_CADFVC010000035.1"/>
</dbReference>
<dbReference type="EMBL" id="AABBZO010000021">
    <property type="protein sequence ID" value="EAG4463428.1"/>
    <property type="molecule type" value="Genomic_DNA"/>
</dbReference>
<dbReference type="SUPFAM" id="SSF47413">
    <property type="entry name" value="lambda repressor-like DNA-binding domains"/>
    <property type="match status" value="1"/>
</dbReference>
<evidence type="ECO:0000259" key="2">
    <source>
        <dbReference type="PROSITE" id="PS50943"/>
    </source>
</evidence>
<organism evidence="3 6">
    <name type="scientific">Listeria monocytogenes</name>
    <dbReference type="NCBI Taxonomy" id="1639"/>
    <lineage>
        <taxon>Bacteria</taxon>
        <taxon>Bacillati</taxon>
        <taxon>Bacillota</taxon>
        <taxon>Bacilli</taxon>
        <taxon>Bacillales</taxon>
        <taxon>Listeriaceae</taxon>
        <taxon>Listeria</taxon>
    </lineage>
</organism>
<comment type="caution">
    <text evidence="3">The sequence shown here is derived from an EMBL/GenBank/DDBJ whole genome shotgun (WGS) entry which is preliminary data.</text>
</comment>
<proteinExistence type="predicted"/>
<reference evidence="5" key="1">
    <citation type="journal article" date="2018" name="Genome Biol.">
        <title>SKESA: strategic k-mer extension for scrupulous assemblies.</title>
        <authorList>
            <person name="Souvorov A."/>
            <person name="Agarwala R."/>
            <person name="Lipman D.J."/>
        </authorList>
    </citation>
    <scope>NUCLEOTIDE SEQUENCE [LARGE SCALE GENOMIC DNA]</scope>
    <source>
        <strain evidence="5">09CEB371LM</strain>
    </source>
</reference>
<keyword evidence="1" id="KW-0238">DNA-binding</keyword>
<reference evidence="5" key="3">
    <citation type="submission" date="2019-10" db="EMBL/GenBank/DDBJ databases">
        <authorList>
            <consortium name="NCBI Pathogen Detection Project"/>
        </authorList>
    </citation>
    <scope>NUCLEOTIDE SEQUENCE</scope>
    <source>
        <strain evidence="5">09CEB371LM</strain>
    </source>
</reference>
<dbReference type="PANTHER" id="PTHR46558:SF11">
    <property type="entry name" value="HTH-TYPE TRANSCRIPTIONAL REGULATOR XRE"/>
    <property type="match status" value="1"/>
</dbReference>
<dbReference type="SMART" id="SM00530">
    <property type="entry name" value="HTH_XRE"/>
    <property type="match status" value="1"/>
</dbReference>
<name>A0A5L2ACA2_LISMN</name>
<evidence type="ECO:0000313" key="3">
    <source>
        <dbReference type="EMBL" id="EAC7480025.1"/>
    </source>
</evidence>
<dbReference type="PANTHER" id="PTHR46558">
    <property type="entry name" value="TRACRIPTIONAL REGULATORY PROTEIN-RELATED-RELATED"/>
    <property type="match status" value="1"/>
</dbReference>
<dbReference type="CDD" id="cd00093">
    <property type="entry name" value="HTH_XRE"/>
    <property type="match status" value="1"/>
</dbReference>
<dbReference type="PROSITE" id="PS50943">
    <property type="entry name" value="HTH_CROC1"/>
    <property type="match status" value="1"/>
</dbReference>
<dbReference type="EMBL" id="AAAJWF010000002">
    <property type="protein sequence ID" value="EAC7480025.1"/>
    <property type="molecule type" value="Genomic_DNA"/>
</dbReference>
<evidence type="ECO:0000313" key="5">
    <source>
        <dbReference type="EMBL" id="HAA8054694.1"/>
    </source>
</evidence>